<sequence length="56" mass="6714">MCQEGWREGSFFLQSFPAMNLTGEHRVGSSEEEEFEERKRRRLRRKRFSLPFSSSS</sequence>
<dbReference type="VEuPathDB" id="ToxoDB:CSUI_004059"/>
<dbReference type="AlphaFoldDB" id="A0A2C6L056"/>
<protein>
    <submittedName>
        <fullName evidence="1">Uncharacterized protein</fullName>
    </submittedName>
</protein>
<reference evidence="1 2" key="1">
    <citation type="journal article" date="2017" name="Int. J. Parasitol.">
        <title>The genome of the protozoan parasite Cystoisospora suis and a reverse vaccinology approach to identify vaccine candidates.</title>
        <authorList>
            <person name="Palmieri N."/>
            <person name="Shrestha A."/>
            <person name="Ruttkowski B."/>
            <person name="Beck T."/>
            <person name="Vogl C."/>
            <person name="Tomley F."/>
            <person name="Blake D.P."/>
            <person name="Joachim A."/>
        </authorList>
    </citation>
    <scope>NUCLEOTIDE SEQUENCE [LARGE SCALE GENOMIC DNA]</scope>
    <source>
        <strain evidence="1 2">Wien I</strain>
    </source>
</reference>
<accession>A0A2C6L056</accession>
<gene>
    <name evidence="1" type="ORF">CSUI_004059</name>
</gene>
<dbReference type="Proteomes" id="UP000221165">
    <property type="component" value="Unassembled WGS sequence"/>
</dbReference>
<dbReference type="RefSeq" id="XP_067923776.1">
    <property type="nucleotide sequence ID" value="XM_068064254.1"/>
</dbReference>
<evidence type="ECO:0000313" key="1">
    <source>
        <dbReference type="EMBL" id="PHJ22099.1"/>
    </source>
</evidence>
<name>A0A2C6L056_9APIC</name>
<dbReference type="EMBL" id="MIGC01001821">
    <property type="protein sequence ID" value="PHJ22099.1"/>
    <property type="molecule type" value="Genomic_DNA"/>
</dbReference>
<dbReference type="GeneID" id="94427465"/>
<proteinExistence type="predicted"/>
<comment type="caution">
    <text evidence="1">The sequence shown here is derived from an EMBL/GenBank/DDBJ whole genome shotgun (WGS) entry which is preliminary data.</text>
</comment>
<organism evidence="1 2">
    <name type="scientific">Cystoisospora suis</name>
    <dbReference type="NCBI Taxonomy" id="483139"/>
    <lineage>
        <taxon>Eukaryota</taxon>
        <taxon>Sar</taxon>
        <taxon>Alveolata</taxon>
        <taxon>Apicomplexa</taxon>
        <taxon>Conoidasida</taxon>
        <taxon>Coccidia</taxon>
        <taxon>Eucoccidiorida</taxon>
        <taxon>Eimeriorina</taxon>
        <taxon>Sarcocystidae</taxon>
        <taxon>Cystoisospora</taxon>
    </lineage>
</organism>
<keyword evidence="2" id="KW-1185">Reference proteome</keyword>
<evidence type="ECO:0000313" key="2">
    <source>
        <dbReference type="Proteomes" id="UP000221165"/>
    </source>
</evidence>